<dbReference type="HOGENOM" id="CLU_026661_1_0_1"/>
<evidence type="ECO:0000313" key="9">
    <source>
        <dbReference type="Proteomes" id="UP000029964"/>
    </source>
</evidence>
<evidence type="ECO:0000256" key="3">
    <source>
        <dbReference type="ARBA" id="ARBA00023015"/>
    </source>
</evidence>
<keyword evidence="2" id="KW-0479">Metal-binding</keyword>
<comment type="subcellular location">
    <subcellularLocation>
        <location evidence="1">Nucleus</location>
    </subcellularLocation>
</comment>
<keyword evidence="9" id="KW-1185">Reference proteome</keyword>
<dbReference type="EMBL" id="JPKY01000064">
    <property type="protein sequence ID" value="KFH43676.1"/>
    <property type="molecule type" value="Genomic_DNA"/>
</dbReference>
<dbReference type="Pfam" id="PF00172">
    <property type="entry name" value="Zn_clus"/>
    <property type="match status" value="1"/>
</dbReference>
<dbReference type="AlphaFoldDB" id="A0A086T2U4"/>
<dbReference type="GO" id="GO:0006351">
    <property type="term" value="P:DNA-templated transcription"/>
    <property type="evidence" value="ECO:0007669"/>
    <property type="project" value="InterPro"/>
</dbReference>
<feature type="domain" description="Xylanolytic transcriptional activator regulatory" evidence="7">
    <location>
        <begin position="295"/>
        <end position="373"/>
    </location>
</feature>
<reference evidence="9" key="1">
    <citation type="journal article" date="2014" name="Genome Announc.">
        <title>Genome sequence and annotation of Acremonium chrysogenum, producer of the beta-lactam antibiotic cephalosporin C.</title>
        <authorList>
            <person name="Terfehr D."/>
            <person name="Dahlmann T.A."/>
            <person name="Specht T."/>
            <person name="Zadra I."/>
            <person name="Kuernsteiner H."/>
            <person name="Kueck U."/>
        </authorList>
    </citation>
    <scope>NUCLEOTIDE SEQUENCE [LARGE SCALE GENOMIC DNA]</scope>
    <source>
        <strain evidence="9">ATCC 11550 / CBS 779.69 / DSM 880 / IAM 14645 / JCM 23072 / IMI 49137</strain>
    </source>
</reference>
<dbReference type="InterPro" id="IPR036864">
    <property type="entry name" value="Zn2-C6_fun-type_DNA-bd_sf"/>
</dbReference>
<evidence type="ECO:0000256" key="2">
    <source>
        <dbReference type="ARBA" id="ARBA00022723"/>
    </source>
</evidence>
<proteinExistence type="predicted"/>
<dbReference type="SMART" id="SM00906">
    <property type="entry name" value="Fungal_trans"/>
    <property type="match status" value="1"/>
</dbReference>
<dbReference type="GO" id="GO:0008270">
    <property type="term" value="F:zinc ion binding"/>
    <property type="evidence" value="ECO:0007669"/>
    <property type="project" value="InterPro"/>
</dbReference>
<keyword evidence="3" id="KW-0805">Transcription regulation</keyword>
<dbReference type="GO" id="GO:0005634">
    <property type="term" value="C:nucleus"/>
    <property type="evidence" value="ECO:0007669"/>
    <property type="project" value="UniProtKB-SubCell"/>
</dbReference>
<keyword evidence="5" id="KW-0804">Transcription</keyword>
<accession>A0A086T2U4</accession>
<protein>
    <recommendedName>
        <fullName evidence="7">Xylanolytic transcriptional activator regulatory domain-containing protein</fullName>
    </recommendedName>
</protein>
<keyword evidence="4" id="KW-0238">DNA-binding</keyword>
<evidence type="ECO:0000256" key="1">
    <source>
        <dbReference type="ARBA" id="ARBA00004123"/>
    </source>
</evidence>
<dbReference type="OrthoDB" id="39175at2759"/>
<dbReference type="GO" id="GO:0003677">
    <property type="term" value="F:DNA binding"/>
    <property type="evidence" value="ECO:0007669"/>
    <property type="project" value="UniProtKB-KW"/>
</dbReference>
<name>A0A086T2U4_HAPC1</name>
<dbReference type="PANTHER" id="PTHR46910:SF37">
    <property type="entry name" value="ZN(II)2CYS6 TRANSCRIPTION FACTOR (EUROFUNG)"/>
    <property type="match status" value="1"/>
</dbReference>
<dbReference type="CDD" id="cd00067">
    <property type="entry name" value="GAL4"/>
    <property type="match status" value="1"/>
</dbReference>
<evidence type="ECO:0000256" key="5">
    <source>
        <dbReference type="ARBA" id="ARBA00023163"/>
    </source>
</evidence>
<organism evidence="8 9">
    <name type="scientific">Hapsidospora chrysogenum (strain ATCC 11550 / CBS 779.69 / DSM 880 / IAM 14645 / JCM 23072 / IMI 49137)</name>
    <name type="common">Acremonium chrysogenum</name>
    <dbReference type="NCBI Taxonomy" id="857340"/>
    <lineage>
        <taxon>Eukaryota</taxon>
        <taxon>Fungi</taxon>
        <taxon>Dikarya</taxon>
        <taxon>Ascomycota</taxon>
        <taxon>Pezizomycotina</taxon>
        <taxon>Sordariomycetes</taxon>
        <taxon>Hypocreomycetidae</taxon>
        <taxon>Hypocreales</taxon>
        <taxon>Bionectriaceae</taxon>
        <taxon>Hapsidospora</taxon>
    </lineage>
</organism>
<dbReference type="InterPro" id="IPR050987">
    <property type="entry name" value="AtrR-like"/>
</dbReference>
<dbReference type="Proteomes" id="UP000029964">
    <property type="component" value="Unassembled WGS sequence"/>
</dbReference>
<dbReference type="Gene3D" id="4.10.240.10">
    <property type="entry name" value="Zn(2)-C6 fungal-type DNA-binding domain"/>
    <property type="match status" value="1"/>
</dbReference>
<evidence type="ECO:0000256" key="4">
    <source>
        <dbReference type="ARBA" id="ARBA00023125"/>
    </source>
</evidence>
<gene>
    <name evidence="8" type="ORF">ACRE_055710</name>
</gene>
<evidence type="ECO:0000313" key="8">
    <source>
        <dbReference type="EMBL" id="KFH43676.1"/>
    </source>
</evidence>
<comment type="caution">
    <text evidence="8">The sequence shown here is derived from an EMBL/GenBank/DDBJ whole genome shotgun (WGS) entry which is preliminary data.</text>
</comment>
<dbReference type="CDD" id="cd12148">
    <property type="entry name" value="fungal_TF_MHR"/>
    <property type="match status" value="1"/>
</dbReference>
<dbReference type="InterPro" id="IPR001138">
    <property type="entry name" value="Zn2Cys6_DnaBD"/>
</dbReference>
<keyword evidence="6" id="KW-0539">Nucleus</keyword>
<sequence>MAAELNRLSVRCNRVIPSCSRCKSQDAECVYPVRQKRRAHRPVGEERRVGVPGDALSTILERLEKVEQHCVALPQTSPTKDIHVPSPAFTPRSAASVNAAVHHASSSITPSPAASTAHDSYCYLGSLRPSVSSVRATPSPGATDAAAVLKDAVDQVQKLRLKTYSVSVVTEEIKIPPDLAKSWIRSYFAQKPTDMFLSLIDKKFVEMIPDMLSFPHVHLDSCVIIIYYGVLWYGCMFSGAKDKSCGRGRWSKLIFIGCIRALPGWQREATGSITDLIAAITMVRLCAESFDYEMAWEMFKQAAEYAQGLGIHNLDGEGGMMRGVHNPDISDDDRKSFWDLIQVDTFFRLMLNKPPSITGNAWKVNLPWLDPDSSGPAPRPDAATMFLVSSRVTLTLIQFFAMLEECEGDVARMVGRTEDMCREIKSLYDEWNITERFKHADANEPDTWMVAEVALNGYTCIIFMLRKMATLDSSSPQPISTDADVPDSPIALEAARHLVDIVAGLLTRYPTPSTLASTFGAYRAYVPFAHVVSHILRCPEGADVGAYAADVESLERAGRCVAEISRTERDFVPLARALQSLTSEVRKKAGGGGDG</sequence>
<dbReference type="PANTHER" id="PTHR46910">
    <property type="entry name" value="TRANSCRIPTION FACTOR PDR1"/>
    <property type="match status" value="1"/>
</dbReference>
<dbReference type="GO" id="GO:0000981">
    <property type="term" value="F:DNA-binding transcription factor activity, RNA polymerase II-specific"/>
    <property type="evidence" value="ECO:0007669"/>
    <property type="project" value="InterPro"/>
</dbReference>
<evidence type="ECO:0000256" key="6">
    <source>
        <dbReference type="ARBA" id="ARBA00023242"/>
    </source>
</evidence>
<evidence type="ECO:0000259" key="7">
    <source>
        <dbReference type="SMART" id="SM00906"/>
    </source>
</evidence>
<dbReference type="InterPro" id="IPR007219">
    <property type="entry name" value="XnlR_reg_dom"/>
</dbReference>
<dbReference type="STRING" id="857340.A0A086T2U4"/>